<feature type="region of interest" description="Disordered" evidence="1">
    <location>
        <begin position="284"/>
        <end position="325"/>
    </location>
</feature>
<dbReference type="SUPFAM" id="SSF102198">
    <property type="entry name" value="Putative cyclase"/>
    <property type="match status" value="1"/>
</dbReference>
<evidence type="ECO:0000313" key="2">
    <source>
        <dbReference type="EMBL" id="GAA3810775.1"/>
    </source>
</evidence>
<dbReference type="InterPro" id="IPR037175">
    <property type="entry name" value="KFase_sf"/>
</dbReference>
<feature type="compositionally biased region" description="Low complexity" evidence="1">
    <location>
        <begin position="284"/>
        <end position="299"/>
    </location>
</feature>
<evidence type="ECO:0008006" key="4">
    <source>
        <dbReference type="Google" id="ProtNLM"/>
    </source>
</evidence>
<dbReference type="Proteomes" id="UP001500888">
    <property type="component" value="Unassembled WGS sequence"/>
</dbReference>
<dbReference type="EMBL" id="BAAAZR010000008">
    <property type="protein sequence ID" value="GAA3810775.1"/>
    <property type="molecule type" value="Genomic_DNA"/>
</dbReference>
<name>A0ABP7I380_9ACTN</name>
<keyword evidence="3" id="KW-1185">Reference proteome</keyword>
<evidence type="ECO:0000313" key="3">
    <source>
        <dbReference type="Proteomes" id="UP001500888"/>
    </source>
</evidence>
<dbReference type="PANTHER" id="PTHR34861">
    <property type="match status" value="1"/>
</dbReference>
<dbReference type="InterPro" id="IPR007325">
    <property type="entry name" value="KFase/CYL"/>
</dbReference>
<dbReference type="PANTHER" id="PTHR34861:SF10">
    <property type="entry name" value="CYCLASE"/>
    <property type="match status" value="1"/>
</dbReference>
<dbReference type="RefSeq" id="WP_344940230.1">
    <property type="nucleotide sequence ID" value="NZ_BAAAZR010000008.1"/>
</dbReference>
<sequence length="355" mass="37053">MVTEPNNWGRFGPEDQRGTLNLLTPDVVLAALATASTGRVISLSMPIRGATSSPAPTTVPHLRGRPLPQHFMSVDGGDYAAGAKAIGAGLRMADDALIVTHHGTTTHMDALCHMWSGESLYNGHPAARVRSYGASRCGIETVGGVAARGVLFDLPRHLGLDHLPADFRVSGDLLEEMAPDVRPGDVAVLRTGWPLVWERSREEYWSGQPGLSGDGGRWLASRDVALVASDNAAIGGLNSRQLADEGLEDDLHMIFLWRHGIHLAEMLWLEDLAGALADADQAGTDTATTTTATTGSESEGAGGSGSEGAGGSGSEGEGESTGRGRAGVRRDFLFIAAPLKIEGGTGSPINPLAIL</sequence>
<comment type="caution">
    <text evidence="2">The sequence shown here is derived from an EMBL/GenBank/DDBJ whole genome shotgun (WGS) entry which is preliminary data.</text>
</comment>
<proteinExistence type="predicted"/>
<evidence type="ECO:0000256" key="1">
    <source>
        <dbReference type="SAM" id="MobiDB-lite"/>
    </source>
</evidence>
<protein>
    <recommendedName>
        <fullName evidence="4">Cyclase</fullName>
    </recommendedName>
</protein>
<feature type="compositionally biased region" description="Gly residues" evidence="1">
    <location>
        <begin position="300"/>
        <end position="325"/>
    </location>
</feature>
<reference evidence="3" key="1">
    <citation type="journal article" date="2019" name="Int. J. Syst. Evol. Microbiol.">
        <title>The Global Catalogue of Microorganisms (GCM) 10K type strain sequencing project: providing services to taxonomists for standard genome sequencing and annotation.</title>
        <authorList>
            <consortium name="The Broad Institute Genomics Platform"/>
            <consortium name="The Broad Institute Genome Sequencing Center for Infectious Disease"/>
            <person name="Wu L."/>
            <person name="Ma J."/>
        </authorList>
    </citation>
    <scope>NUCLEOTIDE SEQUENCE [LARGE SCALE GENOMIC DNA]</scope>
    <source>
        <strain evidence="3">JCM 16908</strain>
    </source>
</reference>
<accession>A0ABP7I380</accession>
<dbReference type="Gene3D" id="3.50.30.50">
    <property type="entry name" value="Putative cyclase"/>
    <property type="match status" value="1"/>
</dbReference>
<dbReference type="Pfam" id="PF04199">
    <property type="entry name" value="Cyclase"/>
    <property type="match status" value="1"/>
</dbReference>
<gene>
    <name evidence="2" type="ORF">GCM10022226_34040</name>
</gene>
<organism evidence="2 3">
    <name type="scientific">Sphaerisporangium flaviroseum</name>
    <dbReference type="NCBI Taxonomy" id="509199"/>
    <lineage>
        <taxon>Bacteria</taxon>
        <taxon>Bacillati</taxon>
        <taxon>Actinomycetota</taxon>
        <taxon>Actinomycetes</taxon>
        <taxon>Streptosporangiales</taxon>
        <taxon>Streptosporangiaceae</taxon>
        <taxon>Sphaerisporangium</taxon>
    </lineage>
</organism>